<dbReference type="InterPro" id="IPR000086">
    <property type="entry name" value="NUDIX_hydrolase_dom"/>
</dbReference>
<dbReference type="PANTHER" id="PTHR43046">
    <property type="entry name" value="GDP-MANNOSE MANNOSYL HYDROLASE"/>
    <property type="match status" value="1"/>
</dbReference>
<dbReference type="SUPFAM" id="SSF55811">
    <property type="entry name" value="Nudix"/>
    <property type="match status" value="1"/>
</dbReference>
<feature type="domain" description="Nudix hydrolase" evidence="3">
    <location>
        <begin position="16"/>
        <end position="157"/>
    </location>
</feature>
<reference evidence="4" key="1">
    <citation type="submission" date="2015-07" db="EMBL/GenBank/DDBJ databases">
        <title>Exploring the genomic information of specific uncultured soil bacteria through a new metagenomic library-based strategy.</title>
        <authorList>
            <person name="Liu Y."/>
            <person name="Zhang R."/>
        </authorList>
    </citation>
    <scope>NUCLEOTIDE SEQUENCE</scope>
</reference>
<gene>
    <name evidence="4" type="ORF">5G4_039</name>
</gene>
<dbReference type="AlphaFoldDB" id="A0A166H3R9"/>
<dbReference type="Pfam" id="PF00293">
    <property type="entry name" value="NUDIX"/>
    <property type="match status" value="1"/>
</dbReference>
<organism evidence="4">
    <name type="scientific">uncultured bacterium 5G4</name>
    <dbReference type="NCBI Taxonomy" id="1701326"/>
    <lineage>
        <taxon>Bacteria</taxon>
        <taxon>environmental samples</taxon>
    </lineage>
</organism>
<evidence type="ECO:0000256" key="1">
    <source>
        <dbReference type="ARBA" id="ARBA00001946"/>
    </source>
</evidence>
<dbReference type="Gene3D" id="3.90.79.10">
    <property type="entry name" value="Nucleoside Triphosphate Pyrophosphohydrolase"/>
    <property type="match status" value="1"/>
</dbReference>
<accession>A0A166H3R9</accession>
<proteinExistence type="predicted"/>
<evidence type="ECO:0000256" key="2">
    <source>
        <dbReference type="ARBA" id="ARBA00022801"/>
    </source>
</evidence>
<keyword evidence="2 4" id="KW-0378">Hydrolase</keyword>
<comment type="cofactor">
    <cofactor evidence="1">
        <name>Mg(2+)</name>
        <dbReference type="ChEBI" id="CHEBI:18420"/>
    </cofactor>
</comment>
<protein>
    <submittedName>
        <fullName evidence="4">Zn-finger containing NTP pyrophosphohydrolase</fullName>
    </submittedName>
</protein>
<name>A0A166H3R9_9BACT</name>
<sequence>MTEPRRDGVFGETVANYIRPMALVIFRRDDGAILVAPGYDRVKQQRFYRPLGGGIEFMEPAEEAARREIREELSVEVTDLRLLAVLENIFTFLGQPGHEIIWLYEARFADPSFYQRDILHADESGADFEVHWVPLETFLSGQAPLYPDGTLEALTSV</sequence>
<dbReference type="PROSITE" id="PS51462">
    <property type="entry name" value="NUDIX"/>
    <property type="match status" value="1"/>
</dbReference>
<dbReference type="GO" id="GO:0016787">
    <property type="term" value="F:hydrolase activity"/>
    <property type="evidence" value="ECO:0007669"/>
    <property type="project" value="UniProtKB-KW"/>
</dbReference>
<dbReference type="CDD" id="cd04688">
    <property type="entry name" value="NUDIX_Hydrolase"/>
    <property type="match status" value="1"/>
</dbReference>
<dbReference type="EMBL" id="KT342856">
    <property type="protein sequence ID" value="ANA08068.1"/>
    <property type="molecule type" value="Genomic_DNA"/>
</dbReference>
<dbReference type="InterPro" id="IPR015797">
    <property type="entry name" value="NUDIX_hydrolase-like_dom_sf"/>
</dbReference>
<evidence type="ECO:0000313" key="4">
    <source>
        <dbReference type="EMBL" id="ANA08068.1"/>
    </source>
</evidence>
<evidence type="ECO:0000259" key="3">
    <source>
        <dbReference type="PROSITE" id="PS51462"/>
    </source>
</evidence>
<dbReference type="PANTHER" id="PTHR43046:SF14">
    <property type="entry name" value="MUTT_NUDIX FAMILY PROTEIN"/>
    <property type="match status" value="1"/>
</dbReference>